<dbReference type="GO" id="GO:0006098">
    <property type="term" value="P:pentose-phosphate shunt"/>
    <property type="evidence" value="ECO:0007669"/>
    <property type="project" value="TreeGrafter"/>
</dbReference>
<dbReference type="InterPro" id="IPR033247">
    <property type="entry name" value="Transketolase_fam"/>
</dbReference>
<evidence type="ECO:0000313" key="3">
    <source>
        <dbReference type="Proteomes" id="UP000249646"/>
    </source>
</evidence>
<dbReference type="InterPro" id="IPR005474">
    <property type="entry name" value="Transketolase_N"/>
</dbReference>
<dbReference type="Gene3D" id="3.40.50.970">
    <property type="match status" value="2"/>
</dbReference>
<dbReference type="Proteomes" id="UP000249646">
    <property type="component" value="Unassembled WGS sequence"/>
</dbReference>
<accession>A0A2W7G4B4</accession>
<dbReference type="OrthoDB" id="8732661at2"/>
<gene>
    <name evidence="2" type="ORF">BCF89_10244</name>
</gene>
<reference evidence="2 3" key="1">
    <citation type="submission" date="2018-06" db="EMBL/GenBank/DDBJ databases">
        <title>Genomic Encyclopedia of Archaeal and Bacterial Type Strains, Phase II (KMG-II): from individual species to whole genera.</title>
        <authorList>
            <person name="Goeker M."/>
        </authorList>
    </citation>
    <scope>NUCLEOTIDE SEQUENCE [LARGE SCALE GENOMIC DNA]</scope>
    <source>
        <strain evidence="2 3">ATCC 51348</strain>
    </source>
</reference>
<dbReference type="GO" id="GO:0004802">
    <property type="term" value="F:transketolase activity"/>
    <property type="evidence" value="ECO:0007669"/>
    <property type="project" value="TreeGrafter"/>
</dbReference>
<evidence type="ECO:0000259" key="1">
    <source>
        <dbReference type="Pfam" id="PF00456"/>
    </source>
</evidence>
<dbReference type="GO" id="GO:0005829">
    <property type="term" value="C:cytosol"/>
    <property type="evidence" value="ECO:0007669"/>
    <property type="project" value="TreeGrafter"/>
</dbReference>
<feature type="domain" description="Transketolase N-terminal" evidence="1">
    <location>
        <begin position="8"/>
        <end position="308"/>
    </location>
</feature>
<keyword evidence="3" id="KW-1185">Reference proteome</keyword>
<dbReference type="Pfam" id="PF00456">
    <property type="entry name" value="Transketolase_N"/>
    <property type="match status" value="1"/>
</dbReference>
<proteinExistence type="predicted"/>
<dbReference type="PANTHER" id="PTHR43522:SF2">
    <property type="entry name" value="TRANSKETOLASE 1-RELATED"/>
    <property type="match status" value="1"/>
</dbReference>
<sequence>MFKNRQINNLAIDNIKINSLAQIANTRTANIAINISAAKIFHSLFAFHYKFDLQNPNWISRDRFILSDADAIPTYYSTLYILGLLKKTDIENIGKSNSQFQNYIEKNNNLGIEVSSTKAGYGIAKAVGIALSEAHLSKEFKEISHYTYVFVSNKDLDTGIAHEALRYAGSINLNKLIILYDSNSFLGNGTNKKNLVNSKKMYQSYGFKYLKINDASYKSITKAILKAKRSSKPTIIEIKTSLQEMGINNFQSFQSQNYSLTFEQIDDIRDNTHFKKSDPFDTYIDVINEYKKVYEKNNLIFKKWTQTNKLINYLTEEIKENVNDNYLKDRNDLSSKLITVIDNILDKYKNTIVLSSSLDLLKKMKNSNGVFDYNNTIGRSLFLDTKKMSMGLIANGISLHSNLIPITFDNLSDADLFIPSIRQAITYNKKILYIFNNNLNSIQNSNIKYQEEEQMALLNQIEGLKILYPADITELKGALEYFFNKNKGPVVIVSKLDSNWSCEETSKYNFIGGAYFLLNNHSEFTLLAKGNDLYLAHKIATKHNFNLISISNEDNIDKLEYDRNKAITFTKDTKHYYRKYAKYNLNINNSNDKLRSDFNYIEKAIKAIFKKSSQN</sequence>
<evidence type="ECO:0000313" key="2">
    <source>
        <dbReference type="EMBL" id="PZW01422.1"/>
    </source>
</evidence>
<dbReference type="RefSeq" id="WP_111518206.1">
    <property type="nucleotide sequence ID" value="NZ_QKUB01000002.1"/>
</dbReference>
<dbReference type="InterPro" id="IPR029061">
    <property type="entry name" value="THDP-binding"/>
</dbReference>
<name>A0A2W7G4B4_9BACT</name>
<protein>
    <submittedName>
        <fullName evidence="2">Transketolase</fullName>
    </submittedName>
</protein>
<dbReference type="AlphaFoldDB" id="A0A2W7G4B4"/>
<comment type="caution">
    <text evidence="2">The sequence shown here is derived from an EMBL/GenBank/DDBJ whole genome shotgun (WGS) entry which is preliminary data.</text>
</comment>
<organism evidence="2 3">
    <name type="scientific">Metamycoplasma auris</name>
    <dbReference type="NCBI Taxonomy" id="51363"/>
    <lineage>
        <taxon>Bacteria</taxon>
        <taxon>Bacillati</taxon>
        <taxon>Mycoplasmatota</taxon>
        <taxon>Mycoplasmoidales</taxon>
        <taxon>Metamycoplasmataceae</taxon>
        <taxon>Metamycoplasma</taxon>
    </lineage>
</organism>
<dbReference type="SUPFAM" id="SSF52518">
    <property type="entry name" value="Thiamin diphosphate-binding fold (THDP-binding)"/>
    <property type="match status" value="2"/>
</dbReference>
<dbReference type="PANTHER" id="PTHR43522">
    <property type="entry name" value="TRANSKETOLASE"/>
    <property type="match status" value="1"/>
</dbReference>
<dbReference type="EMBL" id="QKUB01000002">
    <property type="protein sequence ID" value="PZW01422.1"/>
    <property type="molecule type" value="Genomic_DNA"/>
</dbReference>